<reference evidence="3 6" key="1">
    <citation type="submission" date="2016-10" db="EMBL/GenBank/DDBJ databases">
        <title>Genome sequence of the basidiomycete white-rot fungus Trametes pubescens.</title>
        <authorList>
            <person name="Makela M.R."/>
            <person name="Granchi Z."/>
            <person name="Peng M."/>
            <person name="De Vries R.P."/>
            <person name="Grigoriev I."/>
            <person name="Riley R."/>
            <person name="Hilden K."/>
        </authorList>
    </citation>
    <scope>NUCLEOTIDE SEQUENCE [LARGE SCALE GENOMIC DNA]</scope>
    <source>
        <strain evidence="3 6">FBCC735</strain>
    </source>
</reference>
<evidence type="ECO:0000313" key="6">
    <source>
        <dbReference type="Proteomes" id="UP000184267"/>
    </source>
</evidence>
<dbReference type="OrthoDB" id="2738198at2759"/>
<gene>
    <name evidence="5" type="ORF">TRAPUB_11843</name>
    <name evidence="4" type="ORF">TRAPUB_13404</name>
    <name evidence="3" type="ORF">TRAPUB_939</name>
</gene>
<accession>A0A1M2VKS9</accession>
<name>A0A1M2VKS9_TRAPU</name>
<evidence type="ECO:0000313" key="3">
    <source>
        <dbReference type="EMBL" id="OJT08177.1"/>
    </source>
</evidence>
<dbReference type="InterPro" id="IPR040521">
    <property type="entry name" value="KDZ"/>
</dbReference>
<dbReference type="EMBL" id="MNAD01000819">
    <property type="protein sequence ID" value="OJT10114.1"/>
    <property type="molecule type" value="Genomic_DNA"/>
</dbReference>
<dbReference type="PANTHER" id="PTHR33096:SF1">
    <property type="entry name" value="CXC1-LIKE CYSTEINE CLUSTER ASSOCIATED WITH KDZ TRANSPOSASES DOMAIN-CONTAINING PROTEIN"/>
    <property type="match status" value="1"/>
</dbReference>
<dbReference type="InterPro" id="IPR041457">
    <property type="entry name" value="CxC2_KDZ-assoc"/>
</dbReference>
<evidence type="ECO:0000259" key="2">
    <source>
        <dbReference type="Pfam" id="PF18803"/>
    </source>
</evidence>
<feature type="compositionally biased region" description="Basic and acidic residues" evidence="1">
    <location>
        <begin position="21"/>
        <end position="35"/>
    </location>
</feature>
<proteinExistence type="predicted"/>
<dbReference type="OMA" id="SEGWEND"/>
<evidence type="ECO:0000313" key="4">
    <source>
        <dbReference type="EMBL" id="OJT10114.1"/>
    </source>
</evidence>
<dbReference type="Pfam" id="PF18758">
    <property type="entry name" value="KDZ"/>
    <property type="match status" value="1"/>
</dbReference>
<feature type="region of interest" description="Disordered" evidence="1">
    <location>
        <begin position="1"/>
        <end position="86"/>
    </location>
</feature>
<dbReference type="PANTHER" id="PTHR33096">
    <property type="entry name" value="CXC2 DOMAIN-CONTAINING PROTEIN"/>
    <property type="match status" value="1"/>
</dbReference>
<dbReference type="Pfam" id="PF18803">
    <property type="entry name" value="CxC2"/>
    <property type="match status" value="1"/>
</dbReference>
<dbReference type="AlphaFoldDB" id="A0A1M2VKS9"/>
<dbReference type="EMBL" id="MNAD01000603">
    <property type="protein sequence ID" value="OJT11637.1"/>
    <property type="molecule type" value="Genomic_DNA"/>
</dbReference>
<dbReference type="Proteomes" id="UP000184267">
    <property type="component" value="Unassembled WGS sequence"/>
</dbReference>
<dbReference type="EMBL" id="MNAD01001078">
    <property type="protein sequence ID" value="OJT08177.1"/>
    <property type="molecule type" value="Genomic_DNA"/>
</dbReference>
<feature type="domain" description="CxC2-like cysteine cluster KDZ transposase-associated" evidence="2">
    <location>
        <begin position="317"/>
        <end position="421"/>
    </location>
</feature>
<sequence length="1153" mass="130748">MPKHLKRKDGPQGQRAAMPKTFKEKRQRLEMRTTDPSHVVVPRPNVPQPLSLADLSTPRTTGVGPLADSPGRTPQRAAESTQVRGPASFARTEVPMAVDGTDAPVGIRRSSGIKTVYARVISALQPHTWSWRRTRREATGGASSSAVTVEQMDALTDAASKVGLSDNPSGQPSAAGRLRVTVEDVSPDEELPDGEWDADVERAAEWDPAIDVDVRISREEAHLPSKKMEYFRKAQESNAQLYMDRRESPPATLDCCPKCSASLQSKSTAWRTLFRCEDCHQVQPSCVDCVLAAHAERPFDRIRMWSVALGFWQKKTLGDLGFLWHFGHAGGPCDTNHSMPRRMTFIHEHGILDMDVKFCQCQGAPRQPEQLIAHGCWPATWKTPNTAITLSAMSTYHGLELQGQINVHDYVHFLRRQTDGVEPDAVKDRYREFNNSMREYRQVRARRRHGVPLGATVGRAELAVLCPACPHPEKNMRPGWKERDPAYRYIDALTYSIDGNFHLGSKAKETDPNDVALSEGAAYFVNTKDFQTYLEKSPEPPVEASTCNQFGAMGQGKYKGKVSGLIAITCRHMFLLPGGIVDLLLGEKYRYVDFALVSALQDYLVLLLLIGTYDIHCQYIRNLRKRLKEQFDVVLDELDSIVSAELPEIVAAVGKYHLCMHKGECRTRHSLHYLPGSCMTDGEMLERIWAVTNGVARRTKEMSAGHRHDVLNDHYSDLNVRRLHSMVDDLMEKLRVADEMAEVATTYLNGVENTVDPEALARWKVEERLWKEKVVDIKQHDGLDNPYEPPRDATLTSRAILEQIHEERAAKGLLEQSADVSIVHTVLDLREQKANLTSRVHEFKGNEQERSRLVGRLEAFRERAMACRETYDTTLQVALDTAMADVKREDWPSSFPDRDEQDDMTQGLPLTAKSKGKGVVPPTPSPWVTEMLGLLDDSTFRLPSDCHSEVRRKPSLEDFVKIERALREGQANEALDALRLHLTTYLALKVRKAEGSGVIHNTESDRRLQEKREVIEQWKATYREIRQVLLVLGMPDNNNIYQPLLDDDCKPFTILVSEDKIGKSYKVPTWIWGDFRYALKLPPGELKSFVGHALSAHWFRHSALKMRWEEEVNVRLEEMWRTVQFFAHQEREWLERAEIWATKYPGTAVVARR</sequence>
<protein>
    <recommendedName>
        <fullName evidence="2">CxC2-like cysteine cluster KDZ transposase-associated domain-containing protein</fullName>
    </recommendedName>
</protein>
<keyword evidence="6" id="KW-1185">Reference proteome</keyword>
<comment type="caution">
    <text evidence="3">The sequence shown here is derived from an EMBL/GenBank/DDBJ whole genome shotgun (WGS) entry which is preliminary data.</text>
</comment>
<evidence type="ECO:0000256" key="1">
    <source>
        <dbReference type="SAM" id="MobiDB-lite"/>
    </source>
</evidence>
<feature type="region of interest" description="Disordered" evidence="1">
    <location>
        <begin position="890"/>
        <end position="922"/>
    </location>
</feature>
<organism evidence="3 6">
    <name type="scientific">Trametes pubescens</name>
    <name type="common">White-rot fungus</name>
    <dbReference type="NCBI Taxonomy" id="154538"/>
    <lineage>
        <taxon>Eukaryota</taxon>
        <taxon>Fungi</taxon>
        <taxon>Dikarya</taxon>
        <taxon>Basidiomycota</taxon>
        <taxon>Agaricomycotina</taxon>
        <taxon>Agaricomycetes</taxon>
        <taxon>Polyporales</taxon>
        <taxon>Polyporaceae</taxon>
        <taxon>Trametes</taxon>
    </lineage>
</organism>
<dbReference type="STRING" id="154538.A0A1M2VKS9"/>
<evidence type="ECO:0000313" key="5">
    <source>
        <dbReference type="EMBL" id="OJT11637.1"/>
    </source>
</evidence>